<keyword evidence="3" id="KW-1185">Reference proteome</keyword>
<proteinExistence type="predicted"/>
<keyword evidence="1" id="KW-0732">Signal</keyword>
<evidence type="ECO:0000313" key="3">
    <source>
        <dbReference type="Proteomes" id="UP000230423"/>
    </source>
</evidence>
<evidence type="ECO:0000256" key="1">
    <source>
        <dbReference type="SAM" id="SignalP"/>
    </source>
</evidence>
<dbReference type="Proteomes" id="UP000230423">
    <property type="component" value="Unassembled WGS sequence"/>
</dbReference>
<feature type="signal peptide" evidence="1">
    <location>
        <begin position="1"/>
        <end position="19"/>
    </location>
</feature>
<sequence length="79" mass="8969">MKILYGVILLFSLLLIASGEREEAWRMLNDLHAAGSESGLNINMSKTKCMRNEYSDRNPVLLQGVTLEEVYDMSILTVY</sequence>
<gene>
    <name evidence="2" type="ORF">TELCIR_06490</name>
</gene>
<organism evidence="2 3">
    <name type="scientific">Teladorsagia circumcincta</name>
    <name type="common">Brown stomach worm</name>
    <name type="synonym">Ostertagia circumcincta</name>
    <dbReference type="NCBI Taxonomy" id="45464"/>
    <lineage>
        <taxon>Eukaryota</taxon>
        <taxon>Metazoa</taxon>
        <taxon>Ecdysozoa</taxon>
        <taxon>Nematoda</taxon>
        <taxon>Chromadorea</taxon>
        <taxon>Rhabditida</taxon>
        <taxon>Rhabditina</taxon>
        <taxon>Rhabditomorpha</taxon>
        <taxon>Strongyloidea</taxon>
        <taxon>Trichostrongylidae</taxon>
        <taxon>Teladorsagia</taxon>
    </lineage>
</organism>
<protein>
    <recommendedName>
        <fullName evidence="4">Reverse transcriptase domain-containing protein</fullName>
    </recommendedName>
</protein>
<name>A0A2G9UMW8_TELCI</name>
<dbReference type="AlphaFoldDB" id="A0A2G9UMW8"/>
<evidence type="ECO:0008006" key="4">
    <source>
        <dbReference type="Google" id="ProtNLM"/>
    </source>
</evidence>
<reference evidence="2 3" key="1">
    <citation type="submission" date="2015-09" db="EMBL/GenBank/DDBJ databases">
        <title>Draft genome of the parasitic nematode Teladorsagia circumcincta isolate WARC Sus (inbred).</title>
        <authorList>
            <person name="Mitreva M."/>
        </authorList>
    </citation>
    <scope>NUCLEOTIDE SEQUENCE [LARGE SCALE GENOMIC DNA]</scope>
    <source>
        <strain evidence="2 3">S</strain>
    </source>
</reference>
<accession>A0A2G9UMW8</accession>
<evidence type="ECO:0000313" key="2">
    <source>
        <dbReference type="EMBL" id="PIO71604.1"/>
    </source>
</evidence>
<dbReference type="EMBL" id="KZ345904">
    <property type="protein sequence ID" value="PIO71604.1"/>
    <property type="molecule type" value="Genomic_DNA"/>
</dbReference>
<feature type="chain" id="PRO_5013742221" description="Reverse transcriptase domain-containing protein" evidence="1">
    <location>
        <begin position="20"/>
        <end position="79"/>
    </location>
</feature>